<organism evidence="1 3">
    <name type="scientific">Medicago truncatula</name>
    <name type="common">Barrel medic</name>
    <name type="synonym">Medicago tribuloides</name>
    <dbReference type="NCBI Taxonomy" id="3880"/>
    <lineage>
        <taxon>Eukaryota</taxon>
        <taxon>Viridiplantae</taxon>
        <taxon>Streptophyta</taxon>
        <taxon>Embryophyta</taxon>
        <taxon>Tracheophyta</taxon>
        <taxon>Spermatophyta</taxon>
        <taxon>Magnoliopsida</taxon>
        <taxon>eudicotyledons</taxon>
        <taxon>Gunneridae</taxon>
        <taxon>Pentapetalae</taxon>
        <taxon>rosids</taxon>
        <taxon>fabids</taxon>
        <taxon>Fabales</taxon>
        <taxon>Fabaceae</taxon>
        <taxon>Papilionoideae</taxon>
        <taxon>50 kb inversion clade</taxon>
        <taxon>NPAAA clade</taxon>
        <taxon>Hologalegina</taxon>
        <taxon>IRL clade</taxon>
        <taxon>Trifolieae</taxon>
        <taxon>Medicago</taxon>
    </lineage>
</organism>
<proteinExistence type="predicted"/>
<evidence type="ECO:0000313" key="2">
    <source>
        <dbReference type="EnsemblPlants" id="KEH29281"/>
    </source>
</evidence>
<dbReference type="HOGENOM" id="CLU_191738_0_0_1"/>
<reference evidence="2" key="3">
    <citation type="submission" date="2015-04" db="UniProtKB">
        <authorList>
            <consortium name="EnsemblPlants"/>
        </authorList>
    </citation>
    <scope>IDENTIFICATION</scope>
    <source>
        <strain evidence="2">cv. Jemalong A17</strain>
    </source>
</reference>
<evidence type="ECO:0000313" key="3">
    <source>
        <dbReference type="Proteomes" id="UP000002051"/>
    </source>
</evidence>
<dbReference type="EMBL" id="CM001220">
    <property type="protein sequence ID" value="KEH29281.1"/>
    <property type="molecule type" value="Genomic_DNA"/>
</dbReference>
<evidence type="ECO:0000313" key="1">
    <source>
        <dbReference type="EMBL" id="KEH29281.1"/>
    </source>
</evidence>
<reference evidence="1 3" key="2">
    <citation type="journal article" date="2014" name="BMC Genomics">
        <title>An improved genome release (version Mt4.0) for the model legume Medicago truncatula.</title>
        <authorList>
            <person name="Tang H."/>
            <person name="Krishnakumar V."/>
            <person name="Bidwell S."/>
            <person name="Rosen B."/>
            <person name="Chan A."/>
            <person name="Zhou S."/>
            <person name="Gentzbittel L."/>
            <person name="Childs K.L."/>
            <person name="Yandell M."/>
            <person name="Gundlach H."/>
            <person name="Mayer K.F."/>
            <person name="Schwartz D.C."/>
            <person name="Town C.D."/>
        </authorList>
    </citation>
    <scope>GENOME REANNOTATION</scope>
    <source>
        <strain evidence="1">A17</strain>
        <strain evidence="2 3">cv. Jemalong A17</strain>
    </source>
</reference>
<accession>A0A072UIM1</accession>
<keyword evidence="3" id="KW-1185">Reference proteome</keyword>
<dbReference type="AlphaFoldDB" id="A0A072UIM1"/>
<gene>
    <name evidence="1" type="ordered locus">MTR_4g033025</name>
</gene>
<reference evidence="1 3" key="1">
    <citation type="journal article" date="2011" name="Nature">
        <title>The Medicago genome provides insight into the evolution of rhizobial symbioses.</title>
        <authorList>
            <person name="Young N.D."/>
            <person name="Debelle F."/>
            <person name="Oldroyd G.E."/>
            <person name="Geurts R."/>
            <person name="Cannon S.B."/>
            <person name="Udvardi M.K."/>
            <person name="Benedito V.A."/>
            <person name="Mayer K.F."/>
            <person name="Gouzy J."/>
            <person name="Schoof H."/>
            <person name="Van de Peer Y."/>
            <person name="Proost S."/>
            <person name="Cook D.R."/>
            <person name="Meyers B.C."/>
            <person name="Spannagl M."/>
            <person name="Cheung F."/>
            <person name="De Mita S."/>
            <person name="Krishnakumar V."/>
            <person name="Gundlach H."/>
            <person name="Zhou S."/>
            <person name="Mudge J."/>
            <person name="Bharti A.K."/>
            <person name="Murray J.D."/>
            <person name="Naoumkina M.A."/>
            <person name="Rosen B."/>
            <person name="Silverstein K.A."/>
            <person name="Tang H."/>
            <person name="Rombauts S."/>
            <person name="Zhao P.X."/>
            <person name="Zhou P."/>
            <person name="Barbe V."/>
            <person name="Bardou P."/>
            <person name="Bechner M."/>
            <person name="Bellec A."/>
            <person name="Berger A."/>
            <person name="Berges H."/>
            <person name="Bidwell S."/>
            <person name="Bisseling T."/>
            <person name="Choisne N."/>
            <person name="Couloux A."/>
            <person name="Denny R."/>
            <person name="Deshpande S."/>
            <person name="Dai X."/>
            <person name="Doyle J.J."/>
            <person name="Dudez A.M."/>
            <person name="Farmer A.D."/>
            <person name="Fouteau S."/>
            <person name="Franken C."/>
            <person name="Gibelin C."/>
            <person name="Gish J."/>
            <person name="Goldstein S."/>
            <person name="Gonzalez A.J."/>
            <person name="Green P.J."/>
            <person name="Hallab A."/>
            <person name="Hartog M."/>
            <person name="Hua A."/>
            <person name="Humphray S.J."/>
            <person name="Jeong D.H."/>
            <person name="Jing Y."/>
            <person name="Jocker A."/>
            <person name="Kenton S.M."/>
            <person name="Kim D.J."/>
            <person name="Klee K."/>
            <person name="Lai H."/>
            <person name="Lang C."/>
            <person name="Lin S."/>
            <person name="Macmil S.L."/>
            <person name="Magdelenat G."/>
            <person name="Matthews L."/>
            <person name="McCorrison J."/>
            <person name="Monaghan E.L."/>
            <person name="Mun J.H."/>
            <person name="Najar F.Z."/>
            <person name="Nicholson C."/>
            <person name="Noirot C."/>
            <person name="O'Bleness M."/>
            <person name="Paule C.R."/>
            <person name="Poulain J."/>
            <person name="Prion F."/>
            <person name="Qin B."/>
            <person name="Qu C."/>
            <person name="Retzel E.F."/>
            <person name="Riddle C."/>
            <person name="Sallet E."/>
            <person name="Samain S."/>
            <person name="Samson N."/>
            <person name="Sanders I."/>
            <person name="Saurat O."/>
            <person name="Scarpelli C."/>
            <person name="Schiex T."/>
            <person name="Segurens B."/>
            <person name="Severin A.J."/>
            <person name="Sherrier D.J."/>
            <person name="Shi R."/>
            <person name="Sims S."/>
            <person name="Singer S.R."/>
            <person name="Sinharoy S."/>
            <person name="Sterck L."/>
            <person name="Viollet A."/>
            <person name="Wang B.B."/>
            <person name="Wang K."/>
            <person name="Wang M."/>
            <person name="Wang X."/>
            <person name="Warfsmann J."/>
            <person name="Weissenbach J."/>
            <person name="White D.D."/>
            <person name="White J.D."/>
            <person name="Wiley G.B."/>
            <person name="Wincker P."/>
            <person name="Xing Y."/>
            <person name="Yang L."/>
            <person name="Yao Z."/>
            <person name="Ying F."/>
            <person name="Zhai J."/>
            <person name="Zhou L."/>
            <person name="Zuber A."/>
            <person name="Denarie J."/>
            <person name="Dixon R.A."/>
            <person name="May G.D."/>
            <person name="Schwartz D.C."/>
            <person name="Rogers J."/>
            <person name="Quetier F."/>
            <person name="Town C.D."/>
            <person name="Roe B.A."/>
        </authorList>
    </citation>
    <scope>NUCLEOTIDE SEQUENCE [LARGE SCALE GENOMIC DNA]</scope>
    <source>
        <strain evidence="1">A17</strain>
        <strain evidence="2 3">cv. Jemalong A17</strain>
    </source>
</reference>
<dbReference type="EnsemblPlants" id="KEH29281">
    <property type="protein sequence ID" value="KEH29281"/>
    <property type="gene ID" value="MTR_4g033025"/>
</dbReference>
<sequence>MKQVLESNVGGFGILGCRIEQQQQQEEHDSGRLHRMMAWNANNVNANAADGGNSGHGA</sequence>
<dbReference type="Proteomes" id="UP000002051">
    <property type="component" value="Chromosome 4"/>
</dbReference>
<name>A0A072UIM1_MEDTR</name>
<dbReference type="PROSITE" id="PS51257">
    <property type="entry name" value="PROKAR_LIPOPROTEIN"/>
    <property type="match status" value="1"/>
</dbReference>
<protein>
    <submittedName>
        <fullName evidence="1 2">Uncharacterized protein</fullName>
    </submittedName>
</protein>